<reference evidence="1 2" key="1">
    <citation type="submission" date="2024-06" db="EMBL/GenBank/DDBJ databases">
        <authorList>
            <person name="Pan Q."/>
            <person name="Wen M."/>
            <person name="Jouanno E."/>
            <person name="Zahm M."/>
            <person name="Klopp C."/>
            <person name="Cabau C."/>
            <person name="Louis A."/>
            <person name="Berthelot C."/>
            <person name="Parey E."/>
            <person name="Roest Crollius H."/>
            <person name="Montfort J."/>
            <person name="Robinson-Rechavi M."/>
            <person name="Bouchez O."/>
            <person name="Lampietro C."/>
            <person name="Lopez Roques C."/>
            <person name="Donnadieu C."/>
            <person name="Postlethwait J."/>
            <person name="Bobe J."/>
            <person name="Verreycken H."/>
            <person name="Guiguen Y."/>
        </authorList>
    </citation>
    <scope>NUCLEOTIDE SEQUENCE [LARGE SCALE GENOMIC DNA]</scope>
    <source>
        <strain evidence="1">Up_M1</strain>
        <tissue evidence="1">Testis</tissue>
    </source>
</reference>
<evidence type="ECO:0000313" key="1">
    <source>
        <dbReference type="EMBL" id="KAL0974115.1"/>
    </source>
</evidence>
<name>A0ABD0WQX8_UMBPY</name>
<dbReference type="AlphaFoldDB" id="A0ABD0WQX8"/>
<organism evidence="1 2">
    <name type="scientific">Umbra pygmaea</name>
    <name type="common">Eastern mudminnow</name>
    <dbReference type="NCBI Taxonomy" id="75934"/>
    <lineage>
        <taxon>Eukaryota</taxon>
        <taxon>Metazoa</taxon>
        <taxon>Chordata</taxon>
        <taxon>Craniata</taxon>
        <taxon>Vertebrata</taxon>
        <taxon>Euteleostomi</taxon>
        <taxon>Actinopterygii</taxon>
        <taxon>Neopterygii</taxon>
        <taxon>Teleostei</taxon>
        <taxon>Protacanthopterygii</taxon>
        <taxon>Esociformes</taxon>
        <taxon>Umbridae</taxon>
        <taxon>Umbra</taxon>
    </lineage>
</organism>
<evidence type="ECO:0000313" key="2">
    <source>
        <dbReference type="Proteomes" id="UP001557470"/>
    </source>
</evidence>
<sequence>METFGVEPYMFEPESDKGLDVEVQSVAHRLEITTSERCTCVSCCPRREKICCREIPQAMQTLGLQDFCQVEFQFQEKKCPHSPQIQGRRSLCWPQTLQRS</sequence>
<keyword evidence="2" id="KW-1185">Reference proteome</keyword>
<proteinExistence type="predicted"/>
<gene>
    <name evidence="1" type="ORF">UPYG_G00215580</name>
</gene>
<comment type="caution">
    <text evidence="1">The sequence shown here is derived from an EMBL/GenBank/DDBJ whole genome shotgun (WGS) entry which is preliminary data.</text>
</comment>
<dbReference type="EMBL" id="JAGEUA010000006">
    <property type="protein sequence ID" value="KAL0974115.1"/>
    <property type="molecule type" value="Genomic_DNA"/>
</dbReference>
<accession>A0ABD0WQX8</accession>
<dbReference type="Proteomes" id="UP001557470">
    <property type="component" value="Unassembled WGS sequence"/>
</dbReference>
<protein>
    <submittedName>
        <fullName evidence="1">Uncharacterized protein</fullName>
    </submittedName>
</protein>